<feature type="domain" description="Amine oxidase" evidence="9">
    <location>
        <begin position="14"/>
        <end position="489"/>
    </location>
</feature>
<sequence length="498" mass="55439">MPTPSVLVIGAGAGGIATAARLAQQGAKVKVIEKNDFVGGRCSTIEEEGFRFDQGPSLVLMPEIFVEAFQDLGTSIKQEGLDMIKCDPNYCIWFADDDTVQVSSNLSQLKHEVQRHEGPDSFPRLCAFLAESGTYYDLALKYVLRRNYLSMDWALRMRPWATVYGRVSKYFYSDKMRRVWTFASMYMGMSPYAAPGTYSLLQYIETVDGIWYPRGGFQAILQCLADVGRRSGVQYRLNSPVESILVSQDRGRSARGVRLSSGEELYADIIVANADLVYVYNELLPPSEAALALKRRPASCSSVSFFWAIDRTLPQLKAHNIFLADKYQESFDAIFKDHDFPSEPSFYVNVPSRVDPTAAPAGNEAMVVLVPVGHLNTGSAYEAWSWEKRVPAIRDFVLETLAARAGLEDLRSCILSEKFETPATWQSKFNLDQGAILGLSHSFLNVLSFRPKTKHPDIENLYFVGASTHPGTGVPICLAGGKLVAQQIMEDYNQADEE</sequence>
<dbReference type="InterPro" id="IPR002937">
    <property type="entry name" value="Amino_oxidase"/>
</dbReference>
<dbReference type="InterPro" id="IPR014105">
    <property type="entry name" value="Carotenoid/retinoid_OxRdtase"/>
</dbReference>
<dbReference type="InterPro" id="IPR036188">
    <property type="entry name" value="FAD/NAD-bd_sf"/>
</dbReference>
<evidence type="ECO:0000259" key="9">
    <source>
        <dbReference type="Pfam" id="PF01593"/>
    </source>
</evidence>
<keyword evidence="11" id="KW-1185">Reference proteome</keyword>
<comment type="caution">
    <text evidence="10">The sequence shown here is derived from an EMBL/GenBank/DDBJ whole genome shotgun (WGS) entry which is preliminary data.</text>
</comment>
<evidence type="ECO:0000256" key="8">
    <source>
        <dbReference type="RuleBase" id="RU362075"/>
    </source>
</evidence>
<keyword evidence="6 8" id="KW-0560">Oxidoreductase</keyword>
<dbReference type="EMBL" id="MSFO01000003">
    <property type="protein sequence ID" value="PLB51385.1"/>
    <property type="molecule type" value="Genomic_DNA"/>
</dbReference>
<dbReference type="PANTHER" id="PTHR43734:SF1">
    <property type="entry name" value="PHYTOENE DESATURASE"/>
    <property type="match status" value="1"/>
</dbReference>
<proteinExistence type="inferred from homology"/>
<dbReference type="PANTHER" id="PTHR43734">
    <property type="entry name" value="PHYTOENE DESATURASE"/>
    <property type="match status" value="1"/>
</dbReference>
<name>A0A2I2GER5_9EURO</name>
<dbReference type="STRING" id="1392250.A0A2I2GER5"/>
<dbReference type="InterPro" id="IPR008150">
    <property type="entry name" value="Phytoene_DH_bac_CS"/>
</dbReference>
<evidence type="ECO:0000256" key="4">
    <source>
        <dbReference type="ARBA" id="ARBA00013293"/>
    </source>
</evidence>
<evidence type="ECO:0000256" key="6">
    <source>
        <dbReference type="ARBA" id="ARBA00023002"/>
    </source>
</evidence>
<evidence type="ECO:0000256" key="1">
    <source>
        <dbReference type="ARBA" id="ARBA00001911"/>
    </source>
</evidence>
<dbReference type="Proteomes" id="UP000234275">
    <property type="component" value="Unassembled WGS sequence"/>
</dbReference>
<dbReference type="GO" id="GO:0016166">
    <property type="term" value="F:phytoene dehydrogenase activity"/>
    <property type="evidence" value="ECO:0007669"/>
    <property type="project" value="UniProtKB-ARBA"/>
</dbReference>
<evidence type="ECO:0000313" key="10">
    <source>
        <dbReference type="EMBL" id="PLB51385.1"/>
    </source>
</evidence>
<dbReference type="OrthoDB" id="7777654at2759"/>
<dbReference type="NCBIfam" id="TIGR02734">
    <property type="entry name" value="crtI_fam"/>
    <property type="match status" value="1"/>
</dbReference>
<reference evidence="10 11" key="1">
    <citation type="submission" date="2016-12" db="EMBL/GenBank/DDBJ databases">
        <title>The genomes of Aspergillus section Nigri reveals drivers in fungal speciation.</title>
        <authorList>
            <consortium name="DOE Joint Genome Institute"/>
            <person name="Vesth T.C."/>
            <person name="Nybo J."/>
            <person name="Theobald S."/>
            <person name="Brandl J."/>
            <person name="Frisvad J.C."/>
            <person name="Nielsen K.F."/>
            <person name="Lyhne E.K."/>
            <person name="Kogle M.E."/>
            <person name="Kuo A."/>
            <person name="Riley R."/>
            <person name="Clum A."/>
            <person name="Nolan M."/>
            <person name="Lipzen A."/>
            <person name="Salamov A."/>
            <person name="Henrissat B."/>
            <person name="Wiebenga A."/>
            <person name="De Vries R.P."/>
            <person name="Grigoriev I.V."/>
            <person name="Mortensen U.H."/>
            <person name="Andersen M.R."/>
            <person name="Baker S.E."/>
        </authorList>
    </citation>
    <scope>NUCLEOTIDE SEQUENCE [LARGE SCALE GENOMIC DNA]</scope>
    <source>
        <strain evidence="10 11">IBT 23096</strain>
    </source>
</reference>
<evidence type="ECO:0000256" key="5">
    <source>
        <dbReference type="ARBA" id="ARBA00022746"/>
    </source>
</evidence>
<evidence type="ECO:0000256" key="2">
    <source>
        <dbReference type="ARBA" id="ARBA00004829"/>
    </source>
</evidence>
<dbReference type="GO" id="GO:0016117">
    <property type="term" value="P:carotenoid biosynthetic process"/>
    <property type="evidence" value="ECO:0007669"/>
    <property type="project" value="UniProtKB-KW"/>
</dbReference>
<dbReference type="AlphaFoldDB" id="A0A2I2GER5"/>
<dbReference type="Pfam" id="PF01593">
    <property type="entry name" value="Amino_oxidase"/>
    <property type="match status" value="1"/>
</dbReference>
<dbReference type="Gene3D" id="3.50.50.60">
    <property type="entry name" value="FAD/NAD(P)-binding domain"/>
    <property type="match status" value="2"/>
</dbReference>
<comment type="pathway">
    <text evidence="2 8">Carotenoid biosynthesis.</text>
</comment>
<dbReference type="FunFam" id="3.50.50.60:FF:000171">
    <property type="entry name" value="zeta-carotene-forming phytoene desaturase"/>
    <property type="match status" value="1"/>
</dbReference>
<accession>A0A2I2GER5</accession>
<dbReference type="RefSeq" id="XP_024706687.1">
    <property type="nucleotide sequence ID" value="XM_024853200.1"/>
</dbReference>
<dbReference type="SUPFAM" id="SSF51905">
    <property type="entry name" value="FAD/NAD(P)-binding domain"/>
    <property type="match status" value="1"/>
</dbReference>
<keyword evidence="5 8" id="KW-0125">Carotenoid biosynthesis</keyword>
<comment type="cofactor">
    <cofactor evidence="1">
        <name>NAD(+)</name>
        <dbReference type="ChEBI" id="CHEBI:57540"/>
    </cofactor>
</comment>
<comment type="similarity">
    <text evidence="3 8">Belongs to the carotenoid/retinoid oxidoreductase family.</text>
</comment>
<dbReference type="VEuPathDB" id="FungiDB:P170DRAFT_474926"/>
<evidence type="ECO:0000256" key="3">
    <source>
        <dbReference type="ARBA" id="ARBA00006046"/>
    </source>
</evidence>
<dbReference type="PROSITE" id="PS00982">
    <property type="entry name" value="PHYTOENE_DH"/>
    <property type="match status" value="1"/>
</dbReference>
<protein>
    <recommendedName>
        <fullName evidence="4">Phytoene desaturase</fullName>
    </recommendedName>
    <alternativeName>
        <fullName evidence="7">Phytoene desaturase (3,4-didehydrolycopene-forming)</fullName>
    </alternativeName>
</protein>
<gene>
    <name evidence="10" type="ORF">P170DRAFT_474926</name>
</gene>
<dbReference type="GeneID" id="36560898"/>
<organism evidence="10 11">
    <name type="scientific">Aspergillus steynii IBT 23096</name>
    <dbReference type="NCBI Taxonomy" id="1392250"/>
    <lineage>
        <taxon>Eukaryota</taxon>
        <taxon>Fungi</taxon>
        <taxon>Dikarya</taxon>
        <taxon>Ascomycota</taxon>
        <taxon>Pezizomycotina</taxon>
        <taxon>Eurotiomycetes</taxon>
        <taxon>Eurotiomycetidae</taxon>
        <taxon>Eurotiales</taxon>
        <taxon>Aspergillaceae</taxon>
        <taxon>Aspergillus</taxon>
        <taxon>Aspergillus subgen. Circumdati</taxon>
    </lineage>
</organism>
<evidence type="ECO:0000313" key="11">
    <source>
        <dbReference type="Proteomes" id="UP000234275"/>
    </source>
</evidence>
<evidence type="ECO:0000256" key="7">
    <source>
        <dbReference type="ARBA" id="ARBA00034551"/>
    </source>
</evidence>